<keyword evidence="1 6" id="KW-0853">WD repeat</keyword>
<evidence type="ECO:0000313" key="9">
    <source>
        <dbReference type="Proteomes" id="UP000799437"/>
    </source>
</evidence>
<dbReference type="SMART" id="SM00320">
    <property type="entry name" value="WD40"/>
    <property type="match status" value="4"/>
</dbReference>
<evidence type="ECO:0000256" key="5">
    <source>
        <dbReference type="ARBA" id="ARBA00022833"/>
    </source>
</evidence>
<keyword evidence="5" id="KW-0862">Zinc</keyword>
<feature type="region of interest" description="Disordered" evidence="7">
    <location>
        <begin position="663"/>
        <end position="757"/>
    </location>
</feature>
<dbReference type="GO" id="GO:0061700">
    <property type="term" value="C:GATOR2 complex"/>
    <property type="evidence" value="ECO:0007669"/>
    <property type="project" value="TreeGrafter"/>
</dbReference>
<feature type="repeat" description="WD" evidence="6">
    <location>
        <begin position="282"/>
        <end position="323"/>
    </location>
</feature>
<gene>
    <name evidence="8" type="ORF">EJ05DRAFT_513546</name>
</gene>
<evidence type="ECO:0000313" key="8">
    <source>
        <dbReference type="EMBL" id="KAF2755247.1"/>
    </source>
</evidence>
<dbReference type="SUPFAM" id="SSF50978">
    <property type="entry name" value="WD40 repeat-like"/>
    <property type="match status" value="1"/>
</dbReference>
<name>A0A6A6W0Z2_9PEZI</name>
<evidence type="ECO:0000256" key="6">
    <source>
        <dbReference type="PROSITE-ProRule" id="PRU00221"/>
    </source>
</evidence>
<dbReference type="InterPro" id="IPR015943">
    <property type="entry name" value="WD40/YVTN_repeat-like_dom_sf"/>
</dbReference>
<feature type="compositionally biased region" description="Polar residues" evidence="7">
    <location>
        <begin position="44"/>
        <end position="53"/>
    </location>
</feature>
<feature type="compositionally biased region" description="Polar residues" evidence="7">
    <location>
        <begin position="1230"/>
        <end position="1246"/>
    </location>
</feature>
<reference evidence="8" key="1">
    <citation type="journal article" date="2020" name="Stud. Mycol.">
        <title>101 Dothideomycetes genomes: a test case for predicting lifestyles and emergence of pathogens.</title>
        <authorList>
            <person name="Haridas S."/>
            <person name="Albert R."/>
            <person name="Binder M."/>
            <person name="Bloem J."/>
            <person name="Labutti K."/>
            <person name="Salamov A."/>
            <person name="Andreopoulos B."/>
            <person name="Baker S."/>
            <person name="Barry K."/>
            <person name="Bills G."/>
            <person name="Bluhm B."/>
            <person name="Cannon C."/>
            <person name="Castanera R."/>
            <person name="Culley D."/>
            <person name="Daum C."/>
            <person name="Ezra D."/>
            <person name="Gonzalez J."/>
            <person name="Henrissat B."/>
            <person name="Kuo A."/>
            <person name="Liang C."/>
            <person name="Lipzen A."/>
            <person name="Lutzoni F."/>
            <person name="Magnuson J."/>
            <person name="Mondo S."/>
            <person name="Nolan M."/>
            <person name="Ohm R."/>
            <person name="Pangilinan J."/>
            <person name="Park H.-J."/>
            <person name="Ramirez L."/>
            <person name="Alfaro M."/>
            <person name="Sun H."/>
            <person name="Tritt A."/>
            <person name="Yoshinaga Y."/>
            <person name="Zwiers L.-H."/>
            <person name="Turgeon B."/>
            <person name="Goodwin S."/>
            <person name="Spatafora J."/>
            <person name="Crous P."/>
            <person name="Grigoriev I."/>
        </authorList>
    </citation>
    <scope>NUCLEOTIDE SEQUENCE</scope>
    <source>
        <strain evidence="8">CBS 121739</strain>
    </source>
</reference>
<dbReference type="Gene3D" id="2.130.10.10">
    <property type="entry name" value="YVTN repeat-like/Quinoprotein amine dehydrogenase"/>
    <property type="match status" value="2"/>
</dbReference>
<feature type="region of interest" description="Disordered" evidence="7">
    <location>
        <begin position="1"/>
        <end position="28"/>
    </location>
</feature>
<feature type="region of interest" description="Disordered" evidence="7">
    <location>
        <begin position="1222"/>
        <end position="1263"/>
    </location>
</feature>
<proteinExistence type="predicted"/>
<protein>
    <submittedName>
        <fullName evidence="8">Uncharacterized protein</fullName>
    </submittedName>
</protein>
<feature type="compositionally biased region" description="Polar residues" evidence="7">
    <location>
        <begin position="876"/>
        <end position="914"/>
    </location>
</feature>
<dbReference type="RefSeq" id="XP_033597698.1">
    <property type="nucleotide sequence ID" value="XM_033748442.1"/>
</dbReference>
<feature type="region of interest" description="Disordered" evidence="7">
    <location>
        <begin position="499"/>
        <end position="520"/>
    </location>
</feature>
<keyword evidence="9" id="KW-1185">Reference proteome</keyword>
<dbReference type="Pfam" id="PF00400">
    <property type="entry name" value="WD40"/>
    <property type="match status" value="2"/>
</dbReference>
<dbReference type="GO" id="GO:0005774">
    <property type="term" value="C:vacuolar membrane"/>
    <property type="evidence" value="ECO:0007669"/>
    <property type="project" value="TreeGrafter"/>
</dbReference>
<feature type="compositionally biased region" description="Pro residues" evidence="7">
    <location>
        <begin position="18"/>
        <end position="27"/>
    </location>
</feature>
<dbReference type="EMBL" id="ML996578">
    <property type="protein sequence ID" value="KAF2755247.1"/>
    <property type="molecule type" value="Genomic_DNA"/>
</dbReference>
<accession>A0A6A6W0Z2</accession>
<dbReference type="InterPro" id="IPR019775">
    <property type="entry name" value="WD40_repeat_CS"/>
</dbReference>
<dbReference type="GO" id="GO:0016239">
    <property type="term" value="P:positive regulation of macroautophagy"/>
    <property type="evidence" value="ECO:0007669"/>
    <property type="project" value="TreeGrafter"/>
</dbReference>
<dbReference type="PROSITE" id="PS50294">
    <property type="entry name" value="WD_REPEATS_REGION"/>
    <property type="match status" value="2"/>
</dbReference>
<dbReference type="OrthoDB" id="60955at2759"/>
<feature type="compositionally biased region" description="Basic and acidic residues" evidence="7">
    <location>
        <begin position="627"/>
        <end position="646"/>
    </location>
</feature>
<feature type="compositionally biased region" description="Basic and acidic residues" evidence="7">
    <location>
        <begin position="836"/>
        <end position="846"/>
    </location>
</feature>
<evidence type="ECO:0000256" key="2">
    <source>
        <dbReference type="ARBA" id="ARBA00022723"/>
    </source>
</evidence>
<dbReference type="InterPro" id="IPR037590">
    <property type="entry name" value="WDR24"/>
</dbReference>
<feature type="region of interest" description="Disordered" evidence="7">
    <location>
        <begin position="44"/>
        <end position="76"/>
    </location>
</feature>
<evidence type="ECO:0000256" key="4">
    <source>
        <dbReference type="ARBA" id="ARBA00022771"/>
    </source>
</evidence>
<dbReference type="GeneID" id="54489496"/>
<keyword evidence="4" id="KW-0863">Zinc-finger</keyword>
<feature type="repeat" description="WD" evidence="6">
    <location>
        <begin position="188"/>
        <end position="230"/>
    </location>
</feature>
<dbReference type="PANTHER" id="PTHR46200">
    <property type="entry name" value="GATOR COMPLEX PROTEIN WDR24"/>
    <property type="match status" value="1"/>
</dbReference>
<evidence type="ECO:0000256" key="7">
    <source>
        <dbReference type="SAM" id="MobiDB-lite"/>
    </source>
</evidence>
<keyword evidence="3" id="KW-0677">Repeat</keyword>
<feature type="compositionally biased region" description="Polar residues" evidence="7">
    <location>
        <begin position="811"/>
        <end position="835"/>
    </location>
</feature>
<dbReference type="GO" id="GO:0008270">
    <property type="term" value="F:zinc ion binding"/>
    <property type="evidence" value="ECO:0007669"/>
    <property type="project" value="UniProtKB-KW"/>
</dbReference>
<organism evidence="8 9">
    <name type="scientific">Pseudovirgaria hyperparasitica</name>
    <dbReference type="NCBI Taxonomy" id="470096"/>
    <lineage>
        <taxon>Eukaryota</taxon>
        <taxon>Fungi</taxon>
        <taxon>Dikarya</taxon>
        <taxon>Ascomycota</taxon>
        <taxon>Pezizomycotina</taxon>
        <taxon>Dothideomycetes</taxon>
        <taxon>Dothideomycetes incertae sedis</taxon>
        <taxon>Acrospermales</taxon>
        <taxon>Acrospermaceae</taxon>
        <taxon>Pseudovirgaria</taxon>
    </lineage>
</organism>
<evidence type="ECO:0000256" key="1">
    <source>
        <dbReference type="ARBA" id="ARBA00022574"/>
    </source>
</evidence>
<sequence>MADHPRRPSQSAAASSIPPAPPLPPPKFAARNVFTRFVTQPFTYGSRPPSVQANRADGQRSASLAPRGTGVNPAFSKEASHKTGLEISAVDINHDGTHAVLAGREILKTISVTDTHCAEEDNLRSAIINYTGTVTGPGPAASRHRETFEIHDVKWSHGQYDSYIATAATNGKVILYDLKRTGKEVARLHEHHRQVHKLAFNPHKGHLLLSGSQDATVRLWDLRDMRRDVMSCASRDKFSGMSEGIRDLKWSPTDGVEFAFGTDNGVIQRWDFRQNRGPKLKINAHEKTVNAIDWHPDGKHLMSASTDKTVRVWDFSSEVRRQKPAFVLRTPFPVYNARWRPSCWVPESREHGSLQCTQLATSYDRDHAMVHLWDLRRPYLPFREIHRYSMAPTDMLWHGRDLLWTVGREGMFTQNDVNFAPKVIDRRNMQAFAVSATGEINAFSQKRSRSRNSEHTNFTQENYPLDSEKTRSSPDKGSLGRVSADDSLDDSFLSTSFNRHHGRTASNRSAKSFSSTPPSSDMLTKVVFLDESLAIRADAFKPNQTAFRGSLPGSLNLPVFTYLAQKYKAMALTDPPSVDSYLNLPKLFGHNAEYAEKAALFRLAETWQIVGHAVFNVVSSRAEQHRRLRVEQSHPPRQVSESRSKSNLDVVTPAKTASIAHRAVYGPSSHSSPLLTVGHAESTSNLPTPLARPVAHSTSHTGDGHLRLPDLDNEDALNLPPAIVGPHSNGDVSSVSRSHRDDLQIPRPNFNNPRWYSTTTDLDERRAMVGSYRAQRRTPLTYDQPNPHAIDIRAPPNLDRHNSDESFAMFSASSGSQREPSMSGSFASVHSQNMESKTEGPQESHDSSPNLDRYALSPISRSAHRRPRLDMRHMSPSPSSTQTEQRLAESTLSPKNTISQAQVTSSGSQALSPAQFSAERRKAIEDIDVLHRNNYLMRHDSSESEALTSDKGSPFSALSAIHETIDASGTIVPDGFQGGIMSPESADLAHPPFRHGSTTAATSSETHAVDESLQLEDFQVQSSDVDTESNSPFTVIDMIRSVLCFHTGVMADAQTSSLILLLVSPLLPPTHPLCSSDTELVKSTYAEVLTSLGMAPTQVHAIIHGHLADLLKTGIHPFEAESIISTYHTQLHSLGLFNAAASLRRLAYPVYPGVYEYALKDTQLNLLCTNCKSPLNNPRDKTRCETCRARSKPCPICGCKAALLDPASKHVKYKPRKKGVKFGDPGLANKSDQLSDSILGTPQVSRDNLADTESSSNASSSSPIVPVVFQQPAVLWTACPLCSHGGHSACMAAWWADAESEGACPTQGCICDCVKGTRRTERLRKLEEEVAEKEKGKVKGDEWLARESKAVVGVRGALGGGGGSGSAESGLGGVSGKVVVKDEGKRVNRAGGGAGVAKK</sequence>
<dbReference type="GO" id="GO:1904263">
    <property type="term" value="P:positive regulation of TORC1 signaling"/>
    <property type="evidence" value="ECO:0007669"/>
    <property type="project" value="TreeGrafter"/>
</dbReference>
<dbReference type="InterPro" id="IPR001680">
    <property type="entry name" value="WD40_rpt"/>
</dbReference>
<feature type="region of interest" description="Disordered" evidence="7">
    <location>
        <begin position="776"/>
        <end position="914"/>
    </location>
</feature>
<dbReference type="GO" id="GO:0005829">
    <property type="term" value="C:cytosol"/>
    <property type="evidence" value="ECO:0007669"/>
    <property type="project" value="TreeGrafter"/>
</dbReference>
<feature type="region of interest" description="Disordered" evidence="7">
    <location>
        <begin position="443"/>
        <end position="487"/>
    </location>
</feature>
<dbReference type="PROSITE" id="PS50082">
    <property type="entry name" value="WD_REPEATS_2"/>
    <property type="match status" value="2"/>
</dbReference>
<evidence type="ECO:0000256" key="3">
    <source>
        <dbReference type="ARBA" id="ARBA00022737"/>
    </source>
</evidence>
<dbReference type="PANTHER" id="PTHR46200:SF1">
    <property type="entry name" value="GATOR COMPLEX PROTEIN WDR24"/>
    <property type="match status" value="1"/>
</dbReference>
<feature type="compositionally biased region" description="Low complexity" evidence="7">
    <location>
        <begin position="509"/>
        <end position="520"/>
    </location>
</feature>
<feature type="region of interest" description="Disordered" evidence="7">
    <location>
        <begin position="627"/>
        <end position="651"/>
    </location>
</feature>
<keyword evidence="2" id="KW-0479">Metal-binding</keyword>
<dbReference type="InterPro" id="IPR036322">
    <property type="entry name" value="WD40_repeat_dom_sf"/>
</dbReference>
<dbReference type="PROSITE" id="PS00678">
    <property type="entry name" value="WD_REPEATS_1"/>
    <property type="match status" value="2"/>
</dbReference>
<feature type="compositionally biased region" description="Low complexity" evidence="7">
    <location>
        <begin position="8"/>
        <end position="17"/>
    </location>
</feature>
<dbReference type="Proteomes" id="UP000799437">
    <property type="component" value="Unassembled WGS sequence"/>
</dbReference>